<evidence type="ECO:0000313" key="2">
    <source>
        <dbReference type="Proteomes" id="UP000582837"/>
    </source>
</evidence>
<evidence type="ECO:0000313" key="1">
    <source>
        <dbReference type="EMBL" id="MBB6073244.1"/>
    </source>
</evidence>
<sequence length="119" mass="12725">MTLNVSVWAASPDGGEVHVELGPGGGMIGDESYRTELWGTPVMKDLGLTLLPSLGSEWGFIVREDGLDELRHEARTVRDAAGQIEAATGIPADKIRFYAENLLHAVASARETRGSVHVA</sequence>
<reference evidence="1 2" key="1">
    <citation type="submission" date="2020-08" db="EMBL/GenBank/DDBJ databases">
        <title>Genomic Encyclopedia of Type Strains, Phase IV (KMG-IV): sequencing the most valuable type-strain genomes for metagenomic binning, comparative biology and taxonomic classification.</title>
        <authorList>
            <person name="Goeker M."/>
        </authorList>
    </citation>
    <scope>NUCLEOTIDE SEQUENCE [LARGE SCALE GENOMIC DNA]</scope>
    <source>
        <strain evidence="1 2">DSM 29007</strain>
    </source>
</reference>
<gene>
    <name evidence="1" type="ORF">HNQ61_004911</name>
</gene>
<keyword evidence="2" id="KW-1185">Reference proteome</keyword>
<organism evidence="1 2">
    <name type="scientific">Longimicrobium terrae</name>
    <dbReference type="NCBI Taxonomy" id="1639882"/>
    <lineage>
        <taxon>Bacteria</taxon>
        <taxon>Pseudomonadati</taxon>
        <taxon>Gemmatimonadota</taxon>
        <taxon>Longimicrobiia</taxon>
        <taxon>Longimicrobiales</taxon>
        <taxon>Longimicrobiaceae</taxon>
        <taxon>Longimicrobium</taxon>
    </lineage>
</organism>
<protein>
    <submittedName>
        <fullName evidence="1">Uncharacterized protein</fullName>
    </submittedName>
</protein>
<proteinExistence type="predicted"/>
<dbReference type="AlphaFoldDB" id="A0A841H5K9"/>
<dbReference type="EMBL" id="JACHIA010000022">
    <property type="protein sequence ID" value="MBB6073244.1"/>
    <property type="molecule type" value="Genomic_DNA"/>
</dbReference>
<dbReference type="RefSeq" id="WP_170038616.1">
    <property type="nucleotide sequence ID" value="NZ_JABDTL010000002.1"/>
</dbReference>
<dbReference type="Proteomes" id="UP000582837">
    <property type="component" value="Unassembled WGS sequence"/>
</dbReference>
<name>A0A841H5K9_9BACT</name>
<accession>A0A841H5K9</accession>
<comment type="caution">
    <text evidence="1">The sequence shown here is derived from an EMBL/GenBank/DDBJ whole genome shotgun (WGS) entry which is preliminary data.</text>
</comment>